<evidence type="ECO:0000313" key="3">
    <source>
        <dbReference type="Proteomes" id="UP000002071"/>
    </source>
</evidence>
<proteinExistence type="predicted"/>
<protein>
    <submittedName>
        <fullName evidence="2">Transcription regulator</fullName>
    </submittedName>
</protein>
<dbReference type="Pfam" id="PF25213">
    <property type="entry name" value="HVO_A0261_N"/>
    <property type="match status" value="1"/>
</dbReference>
<dbReference type="HOGENOM" id="CLU_170793_0_0_2"/>
<sequence>MTSDWDEIGYVVSSKYRVKVLQRLSESPAPPSTIAEDTGCAVSHISRALQDLRDRNLVELLVPESRKKGRIYGMTDRGQDVWEIIREQDLV</sequence>
<dbReference type="SUPFAM" id="SSF46785">
    <property type="entry name" value="Winged helix' DNA-binding domain"/>
    <property type="match status" value="1"/>
</dbReference>
<organism evidence="2 3">
    <name type="scientific">Halorhabdus utahensis (strain DSM 12940 / JCM 11049 / AX-2)</name>
    <dbReference type="NCBI Taxonomy" id="519442"/>
    <lineage>
        <taxon>Archaea</taxon>
        <taxon>Methanobacteriati</taxon>
        <taxon>Methanobacteriota</taxon>
        <taxon>Stenosarchaea group</taxon>
        <taxon>Halobacteria</taxon>
        <taxon>Halobacteriales</taxon>
        <taxon>Haloarculaceae</taxon>
        <taxon>Halorhabdus</taxon>
    </lineage>
</organism>
<feature type="domain" description="HVO-A0261-like N-terminal" evidence="1">
    <location>
        <begin position="6"/>
        <end position="85"/>
    </location>
</feature>
<dbReference type="Proteomes" id="UP000002071">
    <property type="component" value="Chromosome"/>
</dbReference>
<dbReference type="GeneID" id="8382735"/>
<dbReference type="eggNOG" id="arCOG04362">
    <property type="taxonomic scope" value="Archaea"/>
</dbReference>
<dbReference type="CDD" id="cd00090">
    <property type="entry name" value="HTH_ARSR"/>
    <property type="match status" value="1"/>
</dbReference>
<dbReference type="EMBL" id="CP001687">
    <property type="protein sequence ID" value="ACV10655.1"/>
    <property type="molecule type" value="Genomic_DNA"/>
</dbReference>
<keyword evidence="3" id="KW-1185">Reference proteome</keyword>
<gene>
    <name evidence="2" type="ordered locus">Huta_0468</name>
</gene>
<dbReference type="InterPro" id="IPR057527">
    <property type="entry name" value="HVO_A0261-like_N"/>
</dbReference>
<dbReference type="AlphaFoldDB" id="C7NS48"/>
<dbReference type="Gene3D" id="1.10.10.10">
    <property type="entry name" value="Winged helix-like DNA-binding domain superfamily/Winged helix DNA-binding domain"/>
    <property type="match status" value="1"/>
</dbReference>
<evidence type="ECO:0000313" key="2">
    <source>
        <dbReference type="EMBL" id="ACV10655.1"/>
    </source>
</evidence>
<reference evidence="2 3" key="1">
    <citation type="journal article" date="2009" name="Stand. Genomic Sci.">
        <title>Complete genome sequence of Halorhabdus utahensis type strain (AX-2).</title>
        <authorList>
            <person name="Anderson I."/>
            <person name="Tindall B.J."/>
            <person name="Pomrenke H."/>
            <person name="Goker M."/>
            <person name="Lapidus A."/>
            <person name="Nolan M."/>
            <person name="Copeland A."/>
            <person name="Glavina Del Rio T."/>
            <person name="Chen F."/>
            <person name="Tice H."/>
            <person name="Cheng J.F."/>
            <person name="Lucas S."/>
            <person name="Chertkov O."/>
            <person name="Bruce D."/>
            <person name="Brettin T."/>
            <person name="Detter J.C."/>
            <person name="Han C."/>
            <person name="Goodwin L."/>
            <person name="Land M."/>
            <person name="Hauser L."/>
            <person name="Chang Y.J."/>
            <person name="Jeffries C.D."/>
            <person name="Pitluck S."/>
            <person name="Pati A."/>
            <person name="Mavromatis K."/>
            <person name="Ivanova N."/>
            <person name="Ovchinnikova G."/>
            <person name="Chen A."/>
            <person name="Palaniappan K."/>
            <person name="Chain P."/>
            <person name="Rohde M."/>
            <person name="Bristow J."/>
            <person name="Eisen J.A."/>
            <person name="Markowitz V."/>
            <person name="Hugenholtz P."/>
            <person name="Kyrpides N.C."/>
            <person name="Klenk H.P."/>
        </authorList>
    </citation>
    <scope>NUCLEOTIDE SEQUENCE [LARGE SCALE GENOMIC DNA]</scope>
    <source>
        <strain evidence="3">DSM 12940 / JCM 11049 / AX-2</strain>
    </source>
</reference>
<dbReference type="InterPro" id="IPR011991">
    <property type="entry name" value="ArsR-like_HTH"/>
</dbReference>
<dbReference type="OrthoDB" id="74749at2157"/>
<dbReference type="KEGG" id="hut:Huta_0468"/>
<name>C7NS48_HALUD</name>
<dbReference type="InterPro" id="IPR036388">
    <property type="entry name" value="WH-like_DNA-bd_sf"/>
</dbReference>
<dbReference type="InterPro" id="IPR036390">
    <property type="entry name" value="WH_DNA-bd_sf"/>
</dbReference>
<accession>C7NS48</accession>
<dbReference type="RefSeq" id="WP_015788236.1">
    <property type="nucleotide sequence ID" value="NC_013158.1"/>
</dbReference>
<evidence type="ECO:0000259" key="1">
    <source>
        <dbReference type="Pfam" id="PF25213"/>
    </source>
</evidence>